<keyword evidence="1" id="KW-0560">Oxidoreductase</keyword>
<evidence type="ECO:0000256" key="1">
    <source>
        <dbReference type="ARBA" id="ARBA00023002"/>
    </source>
</evidence>
<protein>
    <recommendedName>
        <fullName evidence="2">FAD dependent oxidoreductase domain-containing protein</fullName>
    </recommendedName>
</protein>
<proteinExistence type="predicted"/>
<dbReference type="PANTHER" id="PTHR13847">
    <property type="entry name" value="SARCOSINE DEHYDROGENASE-RELATED"/>
    <property type="match status" value="1"/>
</dbReference>
<evidence type="ECO:0000259" key="2">
    <source>
        <dbReference type="Pfam" id="PF01266"/>
    </source>
</evidence>
<dbReference type="Gene3D" id="3.50.50.60">
    <property type="entry name" value="FAD/NAD(P)-binding domain"/>
    <property type="match status" value="1"/>
</dbReference>
<sequence length="391" mass="41882">MEKCADVVVVGSGVIGSAVAYNILKRGASVLMIEAKTIGCGASSACDGFVILQSKSPGPHLTMALASEVLYRTLSEELAYDIGYRHCGGMVVIEREAELEAMRIFMSKQKDLGLDVSLIDGDEARSIEPALAKHIVGATVSSRDAQVNPLHLVNGFITAGKRLGLRIRKQTKATGFLIENGAVKGVRCGDERLYADNVVVCNSIGAPELFSQIGYDLPIKPRRGQLAITEPVNPLIHRVMLCARYIAAKYHPELLEDSSDESVRLGVGMALEQTESGGLLIGATREFVGENRSTTIAGIRAVTQHAARIVPALNEIRIVRTFAGLRPYTPDGRAFMGAVPGYRGLYIAAGHEGDGIAYTPITGKSIAELVVDGKTEADLAPFAIDRKIEKH</sequence>
<evidence type="ECO:0000313" key="4">
    <source>
        <dbReference type="Proteomes" id="UP000027665"/>
    </source>
</evidence>
<dbReference type="GO" id="GO:0005737">
    <property type="term" value="C:cytoplasm"/>
    <property type="evidence" value="ECO:0007669"/>
    <property type="project" value="TreeGrafter"/>
</dbReference>
<dbReference type="PANTHER" id="PTHR13847:SF287">
    <property type="entry name" value="FAD-DEPENDENT OXIDOREDUCTASE DOMAIN-CONTAINING PROTEIN 1"/>
    <property type="match status" value="1"/>
</dbReference>
<dbReference type="SUPFAM" id="SSF51905">
    <property type="entry name" value="FAD/NAD(P)-binding domain"/>
    <property type="match status" value="1"/>
</dbReference>
<organism evidence="3 4">
    <name type="scientific">Synergistes jonesii</name>
    <dbReference type="NCBI Taxonomy" id="2754"/>
    <lineage>
        <taxon>Bacteria</taxon>
        <taxon>Thermotogati</taxon>
        <taxon>Synergistota</taxon>
        <taxon>Synergistia</taxon>
        <taxon>Synergistales</taxon>
        <taxon>Synergistaceae</taxon>
        <taxon>Synergistes</taxon>
    </lineage>
</organism>
<dbReference type="GeneID" id="90983773"/>
<dbReference type="Pfam" id="PF01266">
    <property type="entry name" value="DAO"/>
    <property type="match status" value="1"/>
</dbReference>
<feature type="domain" description="FAD dependent oxidoreductase" evidence="2">
    <location>
        <begin position="6"/>
        <end position="369"/>
    </location>
</feature>
<accession>A0A073IQU0</accession>
<dbReference type="STRING" id="2754.EH55_05670"/>
<comment type="caution">
    <text evidence="3">The sequence shown here is derived from an EMBL/GenBank/DDBJ whole genome shotgun (WGS) entry which is preliminary data.</text>
</comment>
<keyword evidence="4" id="KW-1185">Reference proteome</keyword>
<dbReference type="Gene3D" id="3.30.9.10">
    <property type="entry name" value="D-Amino Acid Oxidase, subunit A, domain 2"/>
    <property type="match status" value="1"/>
</dbReference>
<dbReference type="eggNOG" id="COG0665">
    <property type="taxonomic scope" value="Bacteria"/>
</dbReference>
<dbReference type="InterPro" id="IPR036188">
    <property type="entry name" value="FAD/NAD-bd_sf"/>
</dbReference>
<evidence type="ECO:0000313" key="3">
    <source>
        <dbReference type="EMBL" id="KEJ92114.1"/>
    </source>
</evidence>
<gene>
    <name evidence="3" type="ORF">EH55_05670</name>
</gene>
<dbReference type="GO" id="GO:0016491">
    <property type="term" value="F:oxidoreductase activity"/>
    <property type="evidence" value="ECO:0007669"/>
    <property type="project" value="UniProtKB-KW"/>
</dbReference>
<dbReference type="EMBL" id="JMKI01000035">
    <property type="protein sequence ID" value="KEJ92114.1"/>
    <property type="molecule type" value="Genomic_DNA"/>
</dbReference>
<reference evidence="3 4" key="1">
    <citation type="submission" date="2014-04" db="EMBL/GenBank/DDBJ databases">
        <title>Draft Genome Sequence of Synergistes jonesii.</title>
        <authorList>
            <person name="Coil D.A."/>
            <person name="Eisen J.A."/>
            <person name="Holland-Moritz H.E."/>
        </authorList>
    </citation>
    <scope>NUCLEOTIDE SEQUENCE [LARGE SCALE GENOMIC DNA]</scope>
    <source>
        <strain evidence="3 4">78-1</strain>
    </source>
</reference>
<dbReference type="Proteomes" id="UP000027665">
    <property type="component" value="Unassembled WGS sequence"/>
</dbReference>
<dbReference type="InterPro" id="IPR006076">
    <property type="entry name" value="FAD-dep_OxRdtase"/>
</dbReference>
<dbReference type="AlphaFoldDB" id="A0A073IQU0"/>
<name>A0A073IQU0_9BACT</name>
<dbReference type="RefSeq" id="WP_037976499.1">
    <property type="nucleotide sequence ID" value="NZ_JMKI01000035.1"/>
</dbReference>
<dbReference type="SUPFAM" id="SSF54373">
    <property type="entry name" value="FAD-linked reductases, C-terminal domain"/>
    <property type="match status" value="1"/>
</dbReference>
<dbReference type="OrthoDB" id="9801699at2"/>